<sequence>MNSELITGGGVSLLGKEDDPEIEVARVGDVYGAYRAEKLISETNLSRVFLASRNDGLYEQTAVLKILHPQLTLFHAEAFRNEWSILARLSHPNIAQIINAGISANGSPYMVMEYVDGQPLHQYLNNKKASVKQRLVLFLQVLDAVAYAHTNLCVHQDLKPSNILVTPDGQVKLLDFGIASLLNRESGDTRHQPLIGYTPRYASPEQLRGEKSSVSVDIWQLGIMLLEAVLAIDSKSVGLKKIRDGETKSLRKQLFSDLGMKQWRRCAIRTGQTPRQIIRYLNSELLWIIDRCLSQEAAARYPSVESLSADLQAFLNQYPVRAFPKSGVGYRTRKWLVRNKSAVFAASMVVGGIATTTGWYINALQTYNQQLILERSRANELSRFLISVVETVGVDTIAKHPESTEELLAKAEAFLAQQGNRSQSAQTELMSILGNIYISIGLKETGIQQLEAALQQYKSLGTEDVLVKAKILRNLANGYSFVGDFVQAESHIIDSISLLSDEPGNEPASQLVSSYLAHSLIKIAQGQYDKAVILVEQAKRVFESRTQQDEELKHQLLYQMAFAYHYNARFDEAEPHYQQVYEFFLQRYGAGNLETAELVVDYGYLLAQQGKFAAARNLVSNMLQQIQQNLYPDTTVKAKLLGLSGYIHYELNDFANAYERFHQAYSLNRKLLGDEHRFTLGDLSRSAGAKIGLGHLDEARLMLSKVEQGYAQTLPDEHPRYAGLFVNLGLLALAEGENKTAVSWLTQALSLRRKVYEEGHPLISNIKRHLGKSYWLLGDPVRAADYLRESYNALVIVPGEHHPYVEEISQMLQSLASQAQSNKQDL</sequence>
<dbReference type="Proteomes" id="UP000664654">
    <property type="component" value="Unassembled WGS sequence"/>
</dbReference>
<dbReference type="Gene3D" id="3.30.200.20">
    <property type="entry name" value="Phosphorylase Kinase, domain 1"/>
    <property type="match status" value="1"/>
</dbReference>
<dbReference type="PROSITE" id="PS50011">
    <property type="entry name" value="PROTEIN_KINASE_DOM"/>
    <property type="match status" value="1"/>
</dbReference>
<evidence type="ECO:0000256" key="3">
    <source>
        <dbReference type="ARBA" id="ARBA00022777"/>
    </source>
</evidence>
<reference evidence="6" key="1">
    <citation type="submission" date="2021-03" db="EMBL/GenBank/DDBJ databases">
        <title>novel species isolated from a fishpond in China.</title>
        <authorList>
            <person name="Lu H."/>
            <person name="Cai Z."/>
        </authorList>
    </citation>
    <scope>NUCLEOTIDE SEQUENCE</scope>
    <source>
        <strain evidence="6">JCM 30855</strain>
    </source>
</reference>
<accession>A0A939DP74</accession>
<keyword evidence="3 6" id="KW-0418">Kinase</keyword>
<dbReference type="InterPro" id="IPR008271">
    <property type="entry name" value="Ser/Thr_kinase_AS"/>
</dbReference>
<evidence type="ECO:0000256" key="4">
    <source>
        <dbReference type="ARBA" id="ARBA00022840"/>
    </source>
</evidence>
<dbReference type="GO" id="GO:0004674">
    <property type="term" value="F:protein serine/threonine kinase activity"/>
    <property type="evidence" value="ECO:0007669"/>
    <property type="project" value="TreeGrafter"/>
</dbReference>
<dbReference type="InterPro" id="IPR011009">
    <property type="entry name" value="Kinase-like_dom_sf"/>
</dbReference>
<dbReference type="EMBL" id="JAFKCV010000004">
    <property type="protein sequence ID" value="MBN7825401.1"/>
    <property type="molecule type" value="Genomic_DNA"/>
</dbReference>
<dbReference type="Gene3D" id="1.25.40.10">
    <property type="entry name" value="Tetratricopeptide repeat domain"/>
    <property type="match status" value="3"/>
</dbReference>
<dbReference type="InterPro" id="IPR011990">
    <property type="entry name" value="TPR-like_helical_dom_sf"/>
</dbReference>
<evidence type="ECO:0000313" key="6">
    <source>
        <dbReference type="EMBL" id="MBN7825401.1"/>
    </source>
</evidence>
<dbReference type="InterPro" id="IPR000719">
    <property type="entry name" value="Prot_kinase_dom"/>
</dbReference>
<dbReference type="PROSITE" id="PS00108">
    <property type="entry name" value="PROTEIN_KINASE_ST"/>
    <property type="match status" value="1"/>
</dbReference>
<dbReference type="PANTHER" id="PTHR43289">
    <property type="entry name" value="MITOGEN-ACTIVATED PROTEIN KINASE KINASE KINASE 20-RELATED"/>
    <property type="match status" value="1"/>
</dbReference>
<keyword evidence="7" id="KW-1185">Reference proteome</keyword>
<dbReference type="RefSeq" id="WP_206573509.1">
    <property type="nucleotide sequence ID" value="NZ_JAFKCV010000004.1"/>
</dbReference>
<organism evidence="6 7">
    <name type="scientific">Bowmanella dokdonensis</name>
    <dbReference type="NCBI Taxonomy" id="751969"/>
    <lineage>
        <taxon>Bacteria</taxon>
        <taxon>Pseudomonadati</taxon>
        <taxon>Pseudomonadota</taxon>
        <taxon>Gammaproteobacteria</taxon>
        <taxon>Alteromonadales</taxon>
        <taxon>Alteromonadaceae</taxon>
        <taxon>Bowmanella</taxon>
    </lineage>
</organism>
<dbReference type="SMART" id="SM00220">
    <property type="entry name" value="S_TKc"/>
    <property type="match status" value="1"/>
</dbReference>
<name>A0A939DP74_9ALTE</name>
<evidence type="ECO:0000256" key="2">
    <source>
        <dbReference type="ARBA" id="ARBA00022741"/>
    </source>
</evidence>
<dbReference type="SUPFAM" id="SSF48452">
    <property type="entry name" value="TPR-like"/>
    <property type="match status" value="2"/>
</dbReference>
<feature type="domain" description="Protein kinase" evidence="5">
    <location>
        <begin position="34"/>
        <end position="315"/>
    </location>
</feature>
<gene>
    <name evidence="6" type="ORF">J0A66_09230</name>
</gene>
<dbReference type="Gene3D" id="1.10.510.10">
    <property type="entry name" value="Transferase(Phosphotransferase) domain 1"/>
    <property type="match status" value="1"/>
</dbReference>
<keyword evidence="4" id="KW-0067">ATP-binding</keyword>
<evidence type="ECO:0000313" key="7">
    <source>
        <dbReference type="Proteomes" id="UP000664654"/>
    </source>
</evidence>
<evidence type="ECO:0000256" key="1">
    <source>
        <dbReference type="ARBA" id="ARBA00022679"/>
    </source>
</evidence>
<dbReference type="AlphaFoldDB" id="A0A939DP74"/>
<dbReference type="Pfam" id="PF13424">
    <property type="entry name" value="TPR_12"/>
    <property type="match status" value="2"/>
</dbReference>
<protein>
    <submittedName>
        <fullName evidence="6">Protein kinase</fullName>
    </submittedName>
</protein>
<dbReference type="SMART" id="SM00028">
    <property type="entry name" value="TPR"/>
    <property type="match status" value="5"/>
</dbReference>
<comment type="caution">
    <text evidence="6">The sequence shown here is derived from an EMBL/GenBank/DDBJ whole genome shotgun (WGS) entry which is preliminary data.</text>
</comment>
<evidence type="ECO:0000259" key="5">
    <source>
        <dbReference type="PROSITE" id="PS50011"/>
    </source>
</evidence>
<dbReference type="PANTHER" id="PTHR43289:SF34">
    <property type="entry name" value="SERINE_THREONINE-PROTEIN KINASE YBDM-RELATED"/>
    <property type="match status" value="1"/>
</dbReference>
<dbReference type="CDD" id="cd14014">
    <property type="entry name" value="STKc_PknB_like"/>
    <property type="match status" value="1"/>
</dbReference>
<dbReference type="GO" id="GO:0005524">
    <property type="term" value="F:ATP binding"/>
    <property type="evidence" value="ECO:0007669"/>
    <property type="project" value="UniProtKB-KW"/>
</dbReference>
<keyword evidence="1" id="KW-0808">Transferase</keyword>
<keyword evidence="2" id="KW-0547">Nucleotide-binding</keyword>
<dbReference type="InterPro" id="IPR019734">
    <property type="entry name" value="TPR_rpt"/>
</dbReference>
<proteinExistence type="predicted"/>
<dbReference type="Pfam" id="PF00069">
    <property type="entry name" value="Pkinase"/>
    <property type="match status" value="1"/>
</dbReference>
<dbReference type="SUPFAM" id="SSF56112">
    <property type="entry name" value="Protein kinase-like (PK-like)"/>
    <property type="match status" value="1"/>
</dbReference>